<comment type="pathway">
    <text evidence="1">Cofactor biosynthesis; adenosylcobalamin biosynthesis.</text>
</comment>
<sequence length="241" mass="25377">MILILGGTAEGRRLAAALPEALLSLAGRTDNPAVTGRTRSGGFGGVDGLAEFLRTQQVSAVVDATHPFAATMHHHADRACADVGVALLRVERPSWGQHPEAAGWQWVASHAEAARAAARVGGPIFLTVGRQHTPDYVEILADSDVVARVTDPPDVALPERWTVLRSRGPFALDDERALFAGHGFRCVVTKDAGGSHTDAKLTAAREAGAAVVMISRPEPEPGVQVVNSVEDALEWVHAVAS</sequence>
<dbReference type="GO" id="GO:0009236">
    <property type="term" value="P:cobalamin biosynthetic process"/>
    <property type="evidence" value="ECO:0007669"/>
    <property type="project" value="UniProtKB-KW"/>
</dbReference>
<dbReference type="Proteomes" id="UP000712713">
    <property type="component" value="Unassembled WGS sequence"/>
</dbReference>
<dbReference type="PANTHER" id="PTHR36925:SF1">
    <property type="entry name" value="COBALT-PRECORRIN-6A REDUCTASE"/>
    <property type="match status" value="1"/>
</dbReference>
<dbReference type="Pfam" id="PF02571">
    <property type="entry name" value="CbiJ"/>
    <property type="match status" value="1"/>
</dbReference>
<evidence type="ECO:0000313" key="5">
    <source>
        <dbReference type="Proteomes" id="UP000712713"/>
    </source>
</evidence>
<keyword evidence="3 4" id="KW-0560">Oxidoreductase</keyword>
<reference evidence="4" key="1">
    <citation type="journal article" date="2021" name="PeerJ">
        <title>Extensive microbial diversity within the chicken gut microbiome revealed by metagenomics and culture.</title>
        <authorList>
            <person name="Gilroy R."/>
            <person name="Ravi A."/>
            <person name="Getino M."/>
            <person name="Pursley I."/>
            <person name="Horton D.L."/>
            <person name="Alikhan N.F."/>
            <person name="Baker D."/>
            <person name="Gharbi K."/>
            <person name="Hall N."/>
            <person name="Watson M."/>
            <person name="Adriaenssens E.M."/>
            <person name="Foster-Nyarko E."/>
            <person name="Jarju S."/>
            <person name="Secka A."/>
            <person name="Antonio M."/>
            <person name="Oren A."/>
            <person name="Chaudhuri R.R."/>
            <person name="La Ragione R."/>
            <person name="Hildebrand F."/>
            <person name="Pallen M.J."/>
        </authorList>
    </citation>
    <scope>NUCLEOTIDE SEQUENCE</scope>
    <source>
        <strain evidence="4">ChiGjej3B3-7470</strain>
    </source>
</reference>
<dbReference type="GO" id="GO:0016994">
    <property type="term" value="F:precorrin-6A reductase activity"/>
    <property type="evidence" value="ECO:0007669"/>
    <property type="project" value="InterPro"/>
</dbReference>
<comment type="caution">
    <text evidence="4">The sequence shown here is derived from an EMBL/GenBank/DDBJ whole genome shotgun (WGS) entry which is preliminary data.</text>
</comment>
<organism evidence="4 5">
    <name type="scientific">Tessaracoccus flavescens</name>
    <dbReference type="NCBI Taxonomy" id="399497"/>
    <lineage>
        <taxon>Bacteria</taxon>
        <taxon>Bacillati</taxon>
        <taxon>Actinomycetota</taxon>
        <taxon>Actinomycetes</taxon>
        <taxon>Propionibacteriales</taxon>
        <taxon>Propionibacteriaceae</taxon>
        <taxon>Tessaracoccus</taxon>
    </lineage>
</organism>
<name>A0A921JQN9_9ACTN</name>
<dbReference type="EMBL" id="DYZF01000033">
    <property type="protein sequence ID" value="HJE50618.1"/>
    <property type="molecule type" value="Genomic_DNA"/>
</dbReference>
<accession>A0A921JQN9</accession>
<dbReference type="InterPro" id="IPR003723">
    <property type="entry name" value="Precorrin-6x_reduct"/>
</dbReference>
<keyword evidence="2" id="KW-0169">Cobalamin biosynthesis</keyword>
<reference evidence="4" key="2">
    <citation type="submission" date="2021-09" db="EMBL/GenBank/DDBJ databases">
        <authorList>
            <person name="Gilroy R."/>
        </authorList>
    </citation>
    <scope>NUCLEOTIDE SEQUENCE</scope>
    <source>
        <strain evidence="4">ChiGjej3B3-7470</strain>
    </source>
</reference>
<dbReference type="EC" id="1.3.1.106" evidence="4"/>
<dbReference type="AlphaFoldDB" id="A0A921JQN9"/>
<evidence type="ECO:0000256" key="1">
    <source>
        <dbReference type="ARBA" id="ARBA00004953"/>
    </source>
</evidence>
<dbReference type="PANTHER" id="PTHR36925">
    <property type="entry name" value="COBALT-PRECORRIN-6A REDUCTASE"/>
    <property type="match status" value="1"/>
</dbReference>
<protein>
    <submittedName>
        <fullName evidence="4">Cobalt-precorrin-6A reductase</fullName>
        <ecNumber evidence="4">1.3.1.106</ecNumber>
    </submittedName>
</protein>
<evidence type="ECO:0000256" key="3">
    <source>
        <dbReference type="ARBA" id="ARBA00023002"/>
    </source>
</evidence>
<dbReference type="PROSITE" id="PS51014">
    <property type="entry name" value="COBK_CBIJ"/>
    <property type="match status" value="1"/>
</dbReference>
<evidence type="ECO:0000313" key="4">
    <source>
        <dbReference type="EMBL" id="HJE50618.1"/>
    </source>
</evidence>
<evidence type="ECO:0000256" key="2">
    <source>
        <dbReference type="ARBA" id="ARBA00022573"/>
    </source>
</evidence>
<dbReference type="NCBIfam" id="TIGR00715">
    <property type="entry name" value="precor6x_red"/>
    <property type="match status" value="1"/>
</dbReference>
<proteinExistence type="predicted"/>
<gene>
    <name evidence="4" type="ORF">K8V15_01325</name>
</gene>
<dbReference type="NCBIfam" id="NF005968">
    <property type="entry name" value="PRK08057.1-2"/>
    <property type="match status" value="1"/>
</dbReference>